<dbReference type="EMBL" id="MCGT01000019">
    <property type="protein sequence ID" value="ORX52061.1"/>
    <property type="molecule type" value="Genomic_DNA"/>
</dbReference>
<dbReference type="EC" id="1.5.1.34" evidence="6"/>
<evidence type="ECO:0000256" key="3">
    <source>
        <dbReference type="ARBA" id="ARBA00022857"/>
    </source>
</evidence>
<evidence type="ECO:0000256" key="7">
    <source>
        <dbReference type="ARBA" id="ARBA00039520"/>
    </source>
</evidence>
<comment type="caution">
    <text evidence="9">The sequence shown here is derived from an EMBL/GenBank/DDBJ whole genome shotgun (WGS) entry which is preliminary data.</text>
</comment>
<dbReference type="GO" id="GO:0004155">
    <property type="term" value="F:6,7-dihydropteridine reductase activity"/>
    <property type="evidence" value="ECO:0007669"/>
    <property type="project" value="UniProtKB-EC"/>
</dbReference>
<evidence type="ECO:0000256" key="1">
    <source>
        <dbReference type="ARBA" id="ARBA00006484"/>
    </source>
</evidence>
<dbReference type="GO" id="GO:0006729">
    <property type="term" value="P:tetrahydrobiopterin biosynthetic process"/>
    <property type="evidence" value="ECO:0007669"/>
    <property type="project" value="UniProtKB-KW"/>
</dbReference>
<dbReference type="STRING" id="101127.A0A1X2GEU0"/>
<dbReference type="GO" id="GO:0006559">
    <property type="term" value="P:L-phenylalanine catabolic process"/>
    <property type="evidence" value="ECO:0007669"/>
    <property type="project" value="TreeGrafter"/>
</dbReference>
<evidence type="ECO:0000313" key="10">
    <source>
        <dbReference type="Proteomes" id="UP000242146"/>
    </source>
</evidence>
<keyword evidence="4" id="KW-0560">Oxidoreductase</keyword>
<dbReference type="InterPro" id="IPR036291">
    <property type="entry name" value="NAD(P)-bd_dom_sf"/>
</dbReference>
<keyword evidence="10" id="KW-1185">Reference proteome</keyword>
<sequence>MPSLAVYGGAGALGRALVTFFKNKGYFIINIDLVENTEANSNALVNIDQSLEQQGQGLDQSLTDILKGDKLDALLCVAGGWAGGNAASKSFLSSADLMVKQSVNSSLVAGYLAARHLKAGGLLSLTGALAALGPTPGMMGYGLAKAAVHQYTQSLAQEGSGLPELAKAIALCPVTIDTPMNRQGMPDADFSSWTSPSVIAEQLEGYMTGSIKVESGKLISVVTKDNVTSFTEA</sequence>
<comment type="subunit">
    <text evidence="2">Homodimer.</text>
</comment>
<dbReference type="GO" id="GO:0070404">
    <property type="term" value="F:NADH binding"/>
    <property type="evidence" value="ECO:0007669"/>
    <property type="project" value="TreeGrafter"/>
</dbReference>
<dbReference type="InterPro" id="IPR002347">
    <property type="entry name" value="SDR_fam"/>
</dbReference>
<dbReference type="GO" id="GO:0005737">
    <property type="term" value="C:cytoplasm"/>
    <property type="evidence" value="ECO:0007669"/>
    <property type="project" value="TreeGrafter"/>
</dbReference>
<evidence type="ECO:0000256" key="2">
    <source>
        <dbReference type="ARBA" id="ARBA00011738"/>
    </source>
</evidence>
<evidence type="ECO:0000256" key="8">
    <source>
        <dbReference type="ARBA" id="ARBA00041348"/>
    </source>
</evidence>
<proteinExistence type="inferred from homology"/>
<dbReference type="SUPFAM" id="SSF51735">
    <property type="entry name" value="NAD(P)-binding Rossmann-fold domains"/>
    <property type="match status" value="1"/>
</dbReference>
<evidence type="ECO:0000256" key="6">
    <source>
        <dbReference type="ARBA" id="ARBA00039153"/>
    </source>
</evidence>
<dbReference type="OrthoDB" id="1204at2759"/>
<dbReference type="FunFam" id="3.40.50.720:FF:000157">
    <property type="entry name" value="Quinoid dihydropteridine reductase"/>
    <property type="match status" value="1"/>
</dbReference>
<organism evidence="9 10">
    <name type="scientific">Hesseltinella vesiculosa</name>
    <dbReference type="NCBI Taxonomy" id="101127"/>
    <lineage>
        <taxon>Eukaryota</taxon>
        <taxon>Fungi</taxon>
        <taxon>Fungi incertae sedis</taxon>
        <taxon>Mucoromycota</taxon>
        <taxon>Mucoromycotina</taxon>
        <taxon>Mucoromycetes</taxon>
        <taxon>Mucorales</taxon>
        <taxon>Cunninghamellaceae</taxon>
        <taxon>Hesseltinella</taxon>
    </lineage>
</organism>
<reference evidence="9 10" key="1">
    <citation type="submission" date="2016-07" db="EMBL/GenBank/DDBJ databases">
        <title>Pervasive Adenine N6-methylation of Active Genes in Fungi.</title>
        <authorList>
            <consortium name="DOE Joint Genome Institute"/>
            <person name="Mondo S.J."/>
            <person name="Dannebaum R.O."/>
            <person name="Kuo R.C."/>
            <person name="Labutti K."/>
            <person name="Haridas S."/>
            <person name="Kuo A."/>
            <person name="Salamov A."/>
            <person name="Ahrendt S.R."/>
            <person name="Lipzen A."/>
            <person name="Sullivan W."/>
            <person name="Andreopoulos W.B."/>
            <person name="Clum A."/>
            <person name="Lindquist E."/>
            <person name="Daum C."/>
            <person name="Ramamoorthy G.K."/>
            <person name="Gryganskyi A."/>
            <person name="Culley D."/>
            <person name="Magnuson J.K."/>
            <person name="James T.Y."/>
            <person name="O'Malley M.A."/>
            <person name="Stajich J.E."/>
            <person name="Spatafora J.W."/>
            <person name="Visel A."/>
            <person name="Grigoriev I.V."/>
        </authorList>
    </citation>
    <scope>NUCLEOTIDE SEQUENCE [LARGE SCALE GENOMIC DNA]</scope>
    <source>
        <strain evidence="9 10">NRRL 3301</strain>
    </source>
</reference>
<dbReference type="PANTHER" id="PTHR15104:SF0">
    <property type="entry name" value="DIHYDROPTERIDINE REDUCTASE"/>
    <property type="match status" value="1"/>
</dbReference>
<accession>A0A1X2GEU0</accession>
<evidence type="ECO:0000256" key="5">
    <source>
        <dbReference type="ARBA" id="ARBA00023007"/>
    </source>
</evidence>
<dbReference type="Pfam" id="PF00106">
    <property type="entry name" value="adh_short"/>
    <property type="match status" value="1"/>
</dbReference>
<dbReference type="PANTHER" id="PTHR15104">
    <property type="entry name" value="DIHYDROPTERIDINE REDUCTASE"/>
    <property type="match status" value="1"/>
</dbReference>
<evidence type="ECO:0000313" key="9">
    <source>
        <dbReference type="EMBL" id="ORX52061.1"/>
    </source>
</evidence>
<dbReference type="Proteomes" id="UP000242146">
    <property type="component" value="Unassembled WGS sequence"/>
</dbReference>
<keyword evidence="5" id="KW-0783">Tetrahydrobiopterin biosynthesis</keyword>
<keyword evidence="3" id="KW-0521">NADP</keyword>
<dbReference type="GO" id="GO:0070402">
    <property type="term" value="F:NADPH binding"/>
    <property type="evidence" value="ECO:0007669"/>
    <property type="project" value="TreeGrafter"/>
</dbReference>
<gene>
    <name evidence="9" type="ORF">DM01DRAFT_1337043</name>
</gene>
<dbReference type="AlphaFoldDB" id="A0A1X2GEU0"/>
<evidence type="ECO:0000256" key="4">
    <source>
        <dbReference type="ARBA" id="ARBA00023002"/>
    </source>
</evidence>
<dbReference type="Gene3D" id="3.40.50.720">
    <property type="entry name" value="NAD(P)-binding Rossmann-like Domain"/>
    <property type="match status" value="1"/>
</dbReference>
<comment type="similarity">
    <text evidence="1">Belongs to the short-chain dehydrogenases/reductases (SDR) family.</text>
</comment>
<name>A0A1X2GEU0_9FUNG</name>
<protein>
    <recommendedName>
        <fullName evidence="7">Dihydropteridine reductase</fullName>
        <ecNumber evidence="6">1.5.1.34</ecNumber>
    </recommendedName>
    <alternativeName>
        <fullName evidence="8">Quinoid dihydropteridine reductase</fullName>
    </alternativeName>
</protein>